<dbReference type="AlphaFoldDB" id="A0A6G1GIV3"/>
<dbReference type="Proteomes" id="UP000800041">
    <property type="component" value="Unassembled WGS sequence"/>
</dbReference>
<organism evidence="1 2">
    <name type="scientific">Aulographum hederae CBS 113979</name>
    <dbReference type="NCBI Taxonomy" id="1176131"/>
    <lineage>
        <taxon>Eukaryota</taxon>
        <taxon>Fungi</taxon>
        <taxon>Dikarya</taxon>
        <taxon>Ascomycota</taxon>
        <taxon>Pezizomycotina</taxon>
        <taxon>Dothideomycetes</taxon>
        <taxon>Pleosporomycetidae</taxon>
        <taxon>Aulographales</taxon>
        <taxon>Aulographaceae</taxon>
    </lineage>
</organism>
<dbReference type="InterPro" id="IPR029052">
    <property type="entry name" value="Metallo-depent_PP-like"/>
</dbReference>
<name>A0A6G1GIV3_9PEZI</name>
<evidence type="ECO:0000313" key="1">
    <source>
        <dbReference type="EMBL" id="KAF1980760.1"/>
    </source>
</evidence>
<accession>A0A6G1GIV3</accession>
<dbReference type="Gene3D" id="3.60.21.10">
    <property type="match status" value="1"/>
</dbReference>
<gene>
    <name evidence="1" type="ORF">K402DRAFT_387567</name>
</gene>
<evidence type="ECO:0000313" key="2">
    <source>
        <dbReference type="Proteomes" id="UP000800041"/>
    </source>
</evidence>
<dbReference type="OrthoDB" id="630188at2759"/>
<evidence type="ECO:0008006" key="3">
    <source>
        <dbReference type="Google" id="ProtNLM"/>
    </source>
</evidence>
<proteinExistence type="predicted"/>
<protein>
    <recommendedName>
        <fullName evidence="3">Calcineurin-like phosphoesterase domain-containing protein</fullName>
    </recommendedName>
</protein>
<keyword evidence="2" id="KW-1185">Reference proteome</keyword>
<sequence>MFLATGPHTTFSVFGSPYSPAKGLWAFGYQEEEGDKVWDSMPLSTDIAVTHAPPKHHCDTSARGDSDGCEALRRVLWRVRPKLAVCGHRHEGRGVERVLWNLDTSSEATTALEEATETWVDPGEGNKKISRVDLTMKGGKMIANADHIIGQTCVVNAAITAASYGRPGRMRLNKPIVVDLELPVWEEK</sequence>
<dbReference type="EMBL" id="ML977222">
    <property type="protein sequence ID" value="KAF1980760.1"/>
    <property type="molecule type" value="Genomic_DNA"/>
</dbReference>
<dbReference type="SUPFAM" id="SSF56300">
    <property type="entry name" value="Metallo-dependent phosphatases"/>
    <property type="match status" value="1"/>
</dbReference>
<reference evidence="1" key="1">
    <citation type="journal article" date="2020" name="Stud. Mycol.">
        <title>101 Dothideomycetes genomes: a test case for predicting lifestyles and emergence of pathogens.</title>
        <authorList>
            <person name="Haridas S."/>
            <person name="Albert R."/>
            <person name="Binder M."/>
            <person name="Bloem J."/>
            <person name="Labutti K."/>
            <person name="Salamov A."/>
            <person name="Andreopoulos B."/>
            <person name="Baker S."/>
            <person name="Barry K."/>
            <person name="Bills G."/>
            <person name="Bluhm B."/>
            <person name="Cannon C."/>
            <person name="Castanera R."/>
            <person name="Culley D."/>
            <person name="Daum C."/>
            <person name="Ezra D."/>
            <person name="Gonzalez J."/>
            <person name="Henrissat B."/>
            <person name="Kuo A."/>
            <person name="Liang C."/>
            <person name="Lipzen A."/>
            <person name="Lutzoni F."/>
            <person name="Magnuson J."/>
            <person name="Mondo S."/>
            <person name="Nolan M."/>
            <person name="Ohm R."/>
            <person name="Pangilinan J."/>
            <person name="Park H.-J."/>
            <person name="Ramirez L."/>
            <person name="Alfaro M."/>
            <person name="Sun H."/>
            <person name="Tritt A."/>
            <person name="Yoshinaga Y."/>
            <person name="Zwiers L.-H."/>
            <person name="Turgeon B."/>
            <person name="Goodwin S."/>
            <person name="Spatafora J."/>
            <person name="Crous P."/>
            <person name="Grigoriev I."/>
        </authorList>
    </citation>
    <scope>NUCLEOTIDE SEQUENCE</scope>
    <source>
        <strain evidence="1">CBS 113979</strain>
    </source>
</reference>
<dbReference type="PANTHER" id="PTHR12905:SF16">
    <property type="entry name" value="SER_THR PROTEIN PHOSPHATASE FAMILY PROTEIN (AFU_ORTHOLOGUE AFUA_1G06000)"/>
    <property type="match status" value="1"/>
</dbReference>
<dbReference type="InterPro" id="IPR051693">
    <property type="entry name" value="UPF0046_metallophosphoest"/>
</dbReference>
<dbReference type="PANTHER" id="PTHR12905">
    <property type="entry name" value="METALLOPHOSPHOESTERASE"/>
    <property type="match status" value="1"/>
</dbReference>